<dbReference type="EMBL" id="DSMG01000142">
    <property type="protein sequence ID" value="HDX32561.1"/>
    <property type="molecule type" value="Genomic_DNA"/>
</dbReference>
<dbReference type="FunFam" id="3.90.226.10:FF:000017">
    <property type="entry name" value="Propionyl-CoA carboxylase subunit beta 5"/>
    <property type="match status" value="1"/>
</dbReference>
<gene>
    <name evidence="3" type="ORF">ENQ20_13900</name>
</gene>
<dbReference type="Pfam" id="PF01039">
    <property type="entry name" value="Carboxyl_trans"/>
    <property type="match status" value="1"/>
</dbReference>
<proteinExistence type="predicted"/>
<comment type="caution">
    <text evidence="3">The sequence shown here is derived from an EMBL/GenBank/DDBJ whole genome shotgun (WGS) entry which is preliminary data.</text>
</comment>
<dbReference type="InterPro" id="IPR011762">
    <property type="entry name" value="COA_CT_N"/>
</dbReference>
<feature type="domain" description="CoA carboxyltransferase C-terminal" evidence="2">
    <location>
        <begin position="258"/>
        <end position="501"/>
    </location>
</feature>
<organism evidence="3">
    <name type="scientific">Caldilinea aerophila</name>
    <dbReference type="NCBI Taxonomy" id="133453"/>
    <lineage>
        <taxon>Bacteria</taxon>
        <taxon>Bacillati</taxon>
        <taxon>Chloroflexota</taxon>
        <taxon>Caldilineae</taxon>
        <taxon>Caldilineales</taxon>
        <taxon>Caldilineaceae</taxon>
        <taxon>Caldilinea</taxon>
    </lineage>
</organism>
<dbReference type="PANTHER" id="PTHR43842:SF2">
    <property type="entry name" value="PROPIONYL-COA CARBOXYLASE BETA CHAIN, MITOCHONDRIAL"/>
    <property type="match status" value="1"/>
</dbReference>
<dbReference type="AlphaFoldDB" id="A0A7C1JIW2"/>
<protein>
    <submittedName>
        <fullName evidence="3">Acyl-CoA carboxylase subunit beta</fullName>
    </submittedName>
</protein>
<dbReference type="PROSITE" id="PS50989">
    <property type="entry name" value="COA_CT_CTER"/>
    <property type="match status" value="1"/>
</dbReference>
<dbReference type="Gene3D" id="3.90.226.10">
    <property type="entry name" value="2-enoyl-CoA Hydratase, Chain A, domain 1"/>
    <property type="match status" value="2"/>
</dbReference>
<dbReference type="GO" id="GO:0004658">
    <property type="term" value="F:propionyl-CoA carboxylase activity"/>
    <property type="evidence" value="ECO:0007669"/>
    <property type="project" value="TreeGrafter"/>
</dbReference>
<dbReference type="InterPro" id="IPR011763">
    <property type="entry name" value="COA_CT_C"/>
</dbReference>
<dbReference type="PANTHER" id="PTHR43842">
    <property type="entry name" value="PROPIONYL-COA CARBOXYLASE BETA CHAIN"/>
    <property type="match status" value="1"/>
</dbReference>
<evidence type="ECO:0000313" key="3">
    <source>
        <dbReference type="EMBL" id="HDX32561.1"/>
    </source>
</evidence>
<accession>A0A7C1JIW2</accession>
<evidence type="ECO:0000259" key="2">
    <source>
        <dbReference type="PROSITE" id="PS50989"/>
    </source>
</evidence>
<reference evidence="3" key="1">
    <citation type="journal article" date="2020" name="mSystems">
        <title>Genome- and Community-Level Interaction Insights into Carbon Utilization and Element Cycling Functions of Hydrothermarchaeota in Hydrothermal Sediment.</title>
        <authorList>
            <person name="Zhou Z."/>
            <person name="Liu Y."/>
            <person name="Xu W."/>
            <person name="Pan J."/>
            <person name="Luo Z.H."/>
            <person name="Li M."/>
        </authorList>
    </citation>
    <scope>NUCLEOTIDE SEQUENCE [LARGE SCALE GENOMIC DNA]</scope>
    <source>
        <strain evidence="3">SpSt-289</strain>
    </source>
</reference>
<name>A0A7C1JIW2_9CHLR</name>
<dbReference type="InterPro" id="IPR029045">
    <property type="entry name" value="ClpP/crotonase-like_dom_sf"/>
</dbReference>
<dbReference type="PROSITE" id="PS50980">
    <property type="entry name" value="COA_CT_NTER"/>
    <property type="match status" value="1"/>
</dbReference>
<dbReference type="SUPFAM" id="SSF52096">
    <property type="entry name" value="ClpP/crotonase"/>
    <property type="match status" value="2"/>
</dbReference>
<evidence type="ECO:0000259" key="1">
    <source>
        <dbReference type="PROSITE" id="PS50980"/>
    </source>
</evidence>
<dbReference type="InterPro" id="IPR051047">
    <property type="entry name" value="AccD/PCCB"/>
</dbReference>
<sequence length="511" mass="56356">MEAYIKKLRERKAITAGTEKDIETQHKKGRLTAQERIDLLFDPGTFCEIDTLVTPRYEKYMDGRSSRYGDGVITGFGEINGRKVFVASQNAAVMGGSLGEMHANKIVKAMQMALKYGCPFIALNDSGGARIQEGVDSLGGYARIFDANCEASGVIPQISVILGPCAGGAVYSPALTDFVFMTQNSYMFITGPEVVKAVMQENVSFDELGGGLVHSKESGVSHFLAQNDVECLLKVRELLSFLPSNNQEDPPYIPPIDDPDRRCPELEEIVPVDPYKPYDVRQVIRAIVDDGRFFEVRELWAENIVVGFARLNGYVIGIVANQPMVLAGCIDIKASIKAAHFIRLCDAYNIPIVTLQDVPGFLPGVNQEYGGIIRNGARMIYAYSEATVPKLMIILRKSYGGAYCVMSSKGLRGDLLYAWPNAEIAVMGAEGAVNILFRKQVQEAEDPTAKRRELVADYEEKFNNPYVAAARGLIDDVIEPRDSRRVLIRALDVTLSKRETHVPKKHGLAPM</sequence>
<feature type="domain" description="CoA carboxyltransferase N-terminal" evidence="1">
    <location>
        <begin position="1"/>
        <end position="254"/>
    </location>
</feature>
<dbReference type="InterPro" id="IPR034733">
    <property type="entry name" value="AcCoA_carboxyl_beta"/>
</dbReference>